<feature type="transmembrane region" description="Helical" evidence="2">
    <location>
        <begin position="6"/>
        <end position="24"/>
    </location>
</feature>
<feature type="transmembrane region" description="Helical" evidence="2">
    <location>
        <begin position="78"/>
        <end position="97"/>
    </location>
</feature>
<feature type="transmembrane region" description="Helical" evidence="2">
    <location>
        <begin position="117"/>
        <end position="138"/>
    </location>
</feature>
<evidence type="ECO:0000313" key="3">
    <source>
        <dbReference type="EMBL" id="GAA0925681.1"/>
    </source>
</evidence>
<evidence type="ECO:0000256" key="2">
    <source>
        <dbReference type="SAM" id="Phobius"/>
    </source>
</evidence>
<organism evidence="3 4">
    <name type="scientific">Streptomyces thermoalcalitolerans</name>
    <dbReference type="NCBI Taxonomy" id="65605"/>
    <lineage>
        <taxon>Bacteria</taxon>
        <taxon>Bacillati</taxon>
        <taxon>Actinomycetota</taxon>
        <taxon>Actinomycetes</taxon>
        <taxon>Kitasatosporales</taxon>
        <taxon>Streptomycetaceae</taxon>
        <taxon>Streptomyces</taxon>
    </lineage>
</organism>
<proteinExistence type="predicted"/>
<reference evidence="3 4" key="1">
    <citation type="journal article" date="2019" name="Int. J. Syst. Evol. Microbiol.">
        <title>The Global Catalogue of Microorganisms (GCM) 10K type strain sequencing project: providing services to taxonomists for standard genome sequencing and annotation.</title>
        <authorList>
            <consortium name="The Broad Institute Genomics Platform"/>
            <consortium name="The Broad Institute Genome Sequencing Center for Infectious Disease"/>
            <person name="Wu L."/>
            <person name="Ma J."/>
        </authorList>
    </citation>
    <scope>NUCLEOTIDE SEQUENCE [LARGE SCALE GENOMIC DNA]</scope>
    <source>
        <strain evidence="3 4">JCM 10673</strain>
    </source>
</reference>
<protein>
    <recommendedName>
        <fullName evidence="5">Secreted protein</fullName>
    </recommendedName>
</protein>
<evidence type="ECO:0008006" key="5">
    <source>
        <dbReference type="Google" id="ProtNLM"/>
    </source>
</evidence>
<evidence type="ECO:0000256" key="1">
    <source>
        <dbReference type="SAM" id="MobiDB-lite"/>
    </source>
</evidence>
<keyword evidence="2" id="KW-0812">Transmembrane</keyword>
<accession>A0ABN1PB76</accession>
<keyword evidence="2" id="KW-1133">Transmembrane helix</keyword>
<keyword evidence="4" id="KW-1185">Reference proteome</keyword>
<keyword evidence="2" id="KW-0472">Membrane</keyword>
<gene>
    <name evidence="3" type="ORF">GCM10009549_46740</name>
</gene>
<evidence type="ECO:0000313" key="4">
    <source>
        <dbReference type="Proteomes" id="UP001501005"/>
    </source>
</evidence>
<name>A0ABN1PB76_9ACTN</name>
<dbReference type="EMBL" id="BAAAHG010000048">
    <property type="protein sequence ID" value="GAA0925681.1"/>
    <property type="molecule type" value="Genomic_DNA"/>
</dbReference>
<sequence>MLADAAFLPFLPVSFLLFSSPVSFGHAARSADRGADGACGHPSARRPPEGGPAVAQGCRPYLPGHPEKGEKTRERSGPAIFAETVFFLFGAVLPGWATVRVRHREPVVPEAGRTASAAVAAVGALAAPAPGCAVLHAVPRMRVRTVASPRFP</sequence>
<comment type="caution">
    <text evidence="3">The sequence shown here is derived from an EMBL/GenBank/DDBJ whole genome shotgun (WGS) entry which is preliminary data.</text>
</comment>
<feature type="region of interest" description="Disordered" evidence="1">
    <location>
        <begin position="31"/>
        <end position="72"/>
    </location>
</feature>
<dbReference type="Proteomes" id="UP001501005">
    <property type="component" value="Unassembled WGS sequence"/>
</dbReference>